<organism evidence="9 10">
    <name type="scientific">Prescottella agglutinans</name>
    <dbReference type="NCBI Taxonomy" id="1644129"/>
    <lineage>
        <taxon>Bacteria</taxon>
        <taxon>Bacillati</taxon>
        <taxon>Actinomycetota</taxon>
        <taxon>Actinomycetes</taxon>
        <taxon>Mycobacteriales</taxon>
        <taxon>Nocardiaceae</taxon>
        <taxon>Prescottella</taxon>
    </lineage>
</organism>
<dbReference type="InterPro" id="IPR031338">
    <property type="entry name" value="KDPG/KHG_AS_2"/>
</dbReference>
<comment type="caution">
    <text evidence="9">The sequence shown here is derived from an EMBL/GenBank/DDBJ whole genome shotgun (WGS) entry which is preliminary data.</text>
</comment>
<evidence type="ECO:0000256" key="3">
    <source>
        <dbReference type="ARBA" id="ARBA00006906"/>
    </source>
</evidence>
<accession>A0ABT6MHU4</accession>
<dbReference type="GO" id="GO:0008675">
    <property type="term" value="F:2-dehydro-3-deoxy-phosphogluconate aldolase activity"/>
    <property type="evidence" value="ECO:0007669"/>
    <property type="project" value="UniProtKB-EC"/>
</dbReference>
<comment type="similarity">
    <text evidence="3">Belongs to the KHG/KDPG aldolase family.</text>
</comment>
<protein>
    <recommendedName>
        <fullName evidence="5">2-dehydro-3-deoxy-phosphogluconate aldolase</fullName>
        <ecNumber evidence="5">4.1.2.14</ecNumber>
    </recommendedName>
</protein>
<evidence type="ECO:0000256" key="1">
    <source>
        <dbReference type="ARBA" id="ARBA00000654"/>
    </source>
</evidence>
<dbReference type="SUPFAM" id="SSF51569">
    <property type="entry name" value="Aldolase"/>
    <property type="match status" value="1"/>
</dbReference>
<dbReference type="PROSITE" id="PS00159">
    <property type="entry name" value="ALDOLASE_KDPG_KHG_1"/>
    <property type="match status" value="1"/>
</dbReference>
<dbReference type="PANTHER" id="PTHR30246:SF1">
    <property type="entry name" value="2-DEHYDRO-3-DEOXY-6-PHOSPHOGALACTONATE ALDOLASE-RELATED"/>
    <property type="match status" value="1"/>
</dbReference>
<comment type="subunit">
    <text evidence="4">Homotrimer.</text>
</comment>
<comment type="catalytic activity">
    <reaction evidence="1">
        <text>2-dehydro-3-deoxy-6-phospho-D-gluconate = D-glyceraldehyde 3-phosphate + pyruvate</text>
        <dbReference type="Rhea" id="RHEA:17089"/>
        <dbReference type="ChEBI" id="CHEBI:15361"/>
        <dbReference type="ChEBI" id="CHEBI:57569"/>
        <dbReference type="ChEBI" id="CHEBI:59776"/>
        <dbReference type="EC" id="4.1.2.14"/>
    </reaction>
</comment>
<reference evidence="9 10" key="1">
    <citation type="submission" date="2023-04" db="EMBL/GenBank/DDBJ databases">
        <title>Forest soil microbial communities from Buena Vista Peninsula, Colon Province, Panama.</title>
        <authorList>
            <person name="Bouskill N."/>
        </authorList>
    </citation>
    <scope>NUCLEOTIDE SEQUENCE [LARGE SCALE GENOMIC DNA]</scope>
    <source>
        <strain evidence="9 10">CFH S0262</strain>
    </source>
</reference>
<evidence type="ECO:0000256" key="8">
    <source>
        <dbReference type="ARBA" id="ARBA00023277"/>
    </source>
</evidence>
<keyword evidence="6 9" id="KW-0456">Lyase</keyword>
<gene>
    <name evidence="9" type="ORF">M2280_005144</name>
</gene>
<keyword evidence="8" id="KW-0119">Carbohydrate metabolism</keyword>
<dbReference type="PANTHER" id="PTHR30246">
    <property type="entry name" value="2-KETO-3-DEOXY-6-PHOSPHOGLUCONATE ALDOLASE"/>
    <property type="match status" value="1"/>
</dbReference>
<evidence type="ECO:0000313" key="10">
    <source>
        <dbReference type="Proteomes" id="UP001160334"/>
    </source>
</evidence>
<dbReference type="CDD" id="cd00452">
    <property type="entry name" value="KDPG_aldolase"/>
    <property type="match status" value="1"/>
</dbReference>
<evidence type="ECO:0000313" key="9">
    <source>
        <dbReference type="EMBL" id="MDH6283893.1"/>
    </source>
</evidence>
<evidence type="ECO:0000256" key="7">
    <source>
        <dbReference type="ARBA" id="ARBA00023270"/>
    </source>
</evidence>
<proteinExistence type="inferred from homology"/>
<dbReference type="InterPro" id="IPR013785">
    <property type="entry name" value="Aldolase_TIM"/>
</dbReference>
<dbReference type="InterPro" id="IPR000887">
    <property type="entry name" value="Aldlse_KDPG_KHG"/>
</dbReference>
<dbReference type="PROSITE" id="PS00160">
    <property type="entry name" value="ALDOLASE_KDPG_KHG_2"/>
    <property type="match status" value="1"/>
</dbReference>
<dbReference type="Gene3D" id="3.20.20.70">
    <property type="entry name" value="Aldolase class I"/>
    <property type="match status" value="1"/>
</dbReference>
<dbReference type="GO" id="GO:0106009">
    <property type="term" value="F:(4S)-4-hydroxy-2-oxoglutarate aldolase activity"/>
    <property type="evidence" value="ECO:0007669"/>
    <property type="project" value="UniProtKB-EC"/>
</dbReference>
<dbReference type="Pfam" id="PF01081">
    <property type="entry name" value="Aldolase"/>
    <property type="match status" value="1"/>
</dbReference>
<evidence type="ECO:0000256" key="4">
    <source>
        <dbReference type="ARBA" id="ARBA00011233"/>
    </source>
</evidence>
<keyword evidence="7" id="KW-0704">Schiff base</keyword>
<comment type="pathway">
    <text evidence="2">Carbohydrate acid metabolism; 2-dehydro-3-deoxy-D-gluconate degradation; D-glyceraldehyde 3-phosphate and pyruvate from 2-dehydro-3-deoxy-D-gluconate: step 2/2.</text>
</comment>
<dbReference type="Proteomes" id="UP001160334">
    <property type="component" value="Unassembled WGS sequence"/>
</dbReference>
<dbReference type="EMBL" id="JARXVC010000016">
    <property type="protein sequence ID" value="MDH6283893.1"/>
    <property type="molecule type" value="Genomic_DNA"/>
</dbReference>
<evidence type="ECO:0000256" key="5">
    <source>
        <dbReference type="ARBA" id="ARBA00013063"/>
    </source>
</evidence>
<dbReference type="NCBIfam" id="NF004325">
    <property type="entry name" value="PRK05718.1"/>
    <property type="match status" value="1"/>
</dbReference>
<dbReference type="NCBIfam" id="TIGR01182">
    <property type="entry name" value="eda"/>
    <property type="match status" value="1"/>
</dbReference>
<sequence length="209" mass="21527">MPDSLLNLSPVIPVVVLDDAAQAVPVARALADGGLSLIEVTLRTPAALEAIRRIAAEVPEIRVGAGTVIDAAQAKRAAEAGAQFLVSPGSTRALVEAMSETGLPHLPGASTVSEVLTLLELGYQELKFFPAEASGGIDFLRSIAGPLPRVRFCPTGGISTGNAEQYLALPNVGCVGGSWLTPHSLIATGNYRQIATLARAASKLGPVTR</sequence>
<name>A0ABT6MHU4_9NOCA</name>
<dbReference type="RefSeq" id="WP_280763146.1">
    <property type="nucleotide sequence ID" value="NZ_JARXVC010000016.1"/>
</dbReference>
<evidence type="ECO:0000256" key="6">
    <source>
        <dbReference type="ARBA" id="ARBA00023239"/>
    </source>
</evidence>
<keyword evidence="10" id="KW-1185">Reference proteome</keyword>
<dbReference type="EC" id="4.1.2.14" evidence="5"/>
<dbReference type="InterPro" id="IPR031337">
    <property type="entry name" value="KDPG/KHG_AS_1"/>
</dbReference>
<evidence type="ECO:0000256" key="2">
    <source>
        <dbReference type="ARBA" id="ARBA00004736"/>
    </source>
</evidence>